<evidence type="ECO:0000313" key="2">
    <source>
        <dbReference type="Proteomes" id="UP000023152"/>
    </source>
</evidence>
<organism evidence="1 2">
    <name type="scientific">Reticulomyxa filosa</name>
    <dbReference type="NCBI Taxonomy" id="46433"/>
    <lineage>
        <taxon>Eukaryota</taxon>
        <taxon>Sar</taxon>
        <taxon>Rhizaria</taxon>
        <taxon>Retaria</taxon>
        <taxon>Foraminifera</taxon>
        <taxon>Monothalamids</taxon>
        <taxon>Reticulomyxidae</taxon>
        <taxon>Reticulomyxa</taxon>
    </lineage>
</organism>
<gene>
    <name evidence="1" type="ORF">RFI_07293</name>
</gene>
<dbReference type="AlphaFoldDB" id="X6NUY9"/>
<dbReference type="Proteomes" id="UP000023152">
    <property type="component" value="Unassembled WGS sequence"/>
</dbReference>
<name>X6NUY9_RETFI</name>
<feature type="non-terminal residue" evidence="1">
    <location>
        <position position="1"/>
    </location>
</feature>
<dbReference type="EMBL" id="ASPP01005827">
    <property type="protein sequence ID" value="ETO29826.1"/>
    <property type="molecule type" value="Genomic_DNA"/>
</dbReference>
<comment type="caution">
    <text evidence="1">The sequence shown here is derived from an EMBL/GenBank/DDBJ whole genome shotgun (WGS) entry which is preliminary data.</text>
</comment>
<accession>X6NUY9</accession>
<reference evidence="1 2" key="1">
    <citation type="journal article" date="2013" name="Curr. Biol.">
        <title>The Genome of the Foraminiferan Reticulomyxa filosa.</title>
        <authorList>
            <person name="Glockner G."/>
            <person name="Hulsmann N."/>
            <person name="Schleicher M."/>
            <person name="Noegel A.A."/>
            <person name="Eichinger L."/>
            <person name="Gallinger C."/>
            <person name="Pawlowski J."/>
            <person name="Sierra R."/>
            <person name="Euteneuer U."/>
            <person name="Pillet L."/>
            <person name="Moustafa A."/>
            <person name="Platzer M."/>
            <person name="Groth M."/>
            <person name="Szafranski K."/>
            <person name="Schliwa M."/>
        </authorList>
    </citation>
    <scope>NUCLEOTIDE SEQUENCE [LARGE SCALE GENOMIC DNA]</scope>
</reference>
<keyword evidence="2" id="KW-1185">Reference proteome</keyword>
<evidence type="ECO:0000313" key="1">
    <source>
        <dbReference type="EMBL" id="ETO29826.1"/>
    </source>
</evidence>
<sequence length="64" mass="7558">LKLKVGTMVEVFSSTKQEWVEGKIDKIKGDLLCVVYENKLKWLKKNSKQLRPKQQDLVYCLFEL</sequence>
<protein>
    <submittedName>
        <fullName evidence="1">Uncharacterized protein</fullName>
    </submittedName>
</protein>
<dbReference type="Gene3D" id="2.30.30.140">
    <property type="match status" value="1"/>
</dbReference>
<proteinExistence type="predicted"/>